<evidence type="ECO:0000256" key="3">
    <source>
        <dbReference type="ARBA" id="ARBA00008750"/>
    </source>
</evidence>
<dbReference type="FunFam" id="3.40.50.720:FF:000009">
    <property type="entry name" value="Fatty oxidation complex, alpha subunit"/>
    <property type="match status" value="1"/>
</dbReference>
<dbReference type="Gene3D" id="3.90.226.10">
    <property type="entry name" value="2-enoyl-CoA Hydratase, Chain A, domain 1"/>
    <property type="match status" value="1"/>
</dbReference>
<dbReference type="InterPro" id="IPR050136">
    <property type="entry name" value="FA_oxidation_alpha_subunit"/>
</dbReference>
<gene>
    <name evidence="13" type="ORF">AB1Y20_000089</name>
</gene>
<dbReference type="InterPro" id="IPR036291">
    <property type="entry name" value="NAD(P)-bd_dom_sf"/>
</dbReference>
<evidence type="ECO:0000259" key="11">
    <source>
        <dbReference type="Pfam" id="PF00725"/>
    </source>
</evidence>
<accession>A0AB34K5D5</accession>
<keyword evidence="5" id="KW-0276">Fatty acid metabolism</keyword>
<keyword evidence="8" id="KW-0443">Lipid metabolism</keyword>
<evidence type="ECO:0000256" key="5">
    <source>
        <dbReference type="ARBA" id="ARBA00022832"/>
    </source>
</evidence>
<evidence type="ECO:0000256" key="10">
    <source>
        <dbReference type="ARBA" id="ARBA00023268"/>
    </source>
</evidence>
<comment type="pathway">
    <text evidence="1">Lipid metabolism; fatty acid beta-oxidation.</text>
</comment>
<dbReference type="PANTHER" id="PTHR43612">
    <property type="entry name" value="TRIFUNCTIONAL ENZYME SUBUNIT ALPHA"/>
    <property type="match status" value="1"/>
</dbReference>
<dbReference type="CDD" id="cd06558">
    <property type="entry name" value="crotonase-like"/>
    <property type="match status" value="1"/>
</dbReference>
<keyword evidence="7" id="KW-0520">NAD</keyword>
<dbReference type="Gene3D" id="3.40.50.720">
    <property type="entry name" value="NAD(P)-binding Rossmann-like Domain"/>
    <property type="match status" value="1"/>
</dbReference>
<evidence type="ECO:0000256" key="6">
    <source>
        <dbReference type="ARBA" id="ARBA00023002"/>
    </source>
</evidence>
<dbReference type="Pfam" id="PF00378">
    <property type="entry name" value="ECH_1"/>
    <property type="match status" value="1"/>
</dbReference>
<keyword evidence="6" id="KW-0560">Oxidoreductase</keyword>
<evidence type="ECO:0000256" key="8">
    <source>
        <dbReference type="ARBA" id="ARBA00023098"/>
    </source>
</evidence>
<evidence type="ECO:0000256" key="9">
    <source>
        <dbReference type="ARBA" id="ARBA00023239"/>
    </source>
</evidence>
<feature type="domain" description="3-hydroxyacyl-CoA dehydrogenase NAD binding" evidence="12">
    <location>
        <begin position="335"/>
        <end position="519"/>
    </location>
</feature>
<evidence type="ECO:0000313" key="13">
    <source>
        <dbReference type="EMBL" id="KAL1529129.1"/>
    </source>
</evidence>
<dbReference type="EMBL" id="JBGBPQ010000001">
    <property type="protein sequence ID" value="KAL1529129.1"/>
    <property type="molecule type" value="Genomic_DNA"/>
</dbReference>
<dbReference type="Gene3D" id="1.10.1040.50">
    <property type="match status" value="1"/>
</dbReference>
<dbReference type="SUPFAM" id="SSF52096">
    <property type="entry name" value="ClpP/crotonase"/>
    <property type="match status" value="1"/>
</dbReference>
<comment type="similarity">
    <text evidence="3">In the N-terminal section; belongs to the enoyl-CoA hydratase/isomerase family.</text>
</comment>
<feature type="domain" description="3-hydroxyacyl-CoA dehydrogenase C-terminal" evidence="11">
    <location>
        <begin position="521"/>
        <end position="620"/>
    </location>
</feature>
<evidence type="ECO:0000256" key="1">
    <source>
        <dbReference type="ARBA" id="ARBA00005005"/>
    </source>
</evidence>
<name>A0AB34K5D5_PRYPA</name>
<dbReference type="SUPFAM" id="SSF51735">
    <property type="entry name" value="NAD(P)-binding Rossmann-fold domains"/>
    <property type="match status" value="1"/>
</dbReference>
<keyword evidence="10" id="KW-0511">Multifunctional enzyme</keyword>
<dbReference type="EC" id="4.2.1.17" evidence="4"/>
<dbReference type="PANTHER" id="PTHR43612:SF3">
    <property type="entry name" value="TRIFUNCTIONAL ENZYME SUBUNIT ALPHA, MITOCHONDRIAL"/>
    <property type="match status" value="1"/>
</dbReference>
<keyword evidence="9" id="KW-0456">Lyase</keyword>
<dbReference type="InterPro" id="IPR008927">
    <property type="entry name" value="6-PGluconate_DH-like_C_sf"/>
</dbReference>
<comment type="caution">
    <text evidence="13">The sequence shown here is derived from an EMBL/GenBank/DDBJ whole genome shotgun (WGS) entry which is preliminary data.</text>
</comment>
<evidence type="ECO:0000256" key="2">
    <source>
        <dbReference type="ARBA" id="ARBA00007005"/>
    </source>
</evidence>
<keyword evidence="14" id="KW-1185">Reference proteome</keyword>
<evidence type="ECO:0000313" key="14">
    <source>
        <dbReference type="Proteomes" id="UP001515480"/>
    </source>
</evidence>
<reference evidence="13 14" key="1">
    <citation type="journal article" date="2024" name="Science">
        <title>Giant polyketide synthase enzymes in the biosynthesis of giant marine polyether toxins.</title>
        <authorList>
            <person name="Fallon T.R."/>
            <person name="Shende V.V."/>
            <person name="Wierzbicki I.H."/>
            <person name="Pendleton A.L."/>
            <person name="Watervoot N.F."/>
            <person name="Auber R.P."/>
            <person name="Gonzalez D.J."/>
            <person name="Wisecaver J.H."/>
            <person name="Moore B.S."/>
        </authorList>
    </citation>
    <scope>NUCLEOTIDE SEQUENCE [LARGE SCALE GENOMIC DNA]</scope>
    <source>
        <strain evidence="13 14">12B1</strain>
    </source>
</reference>
<dbReference type="Proteomes" id="UP001515480">
    <property type="component" value="Unassembled WGS sequence"/>
</dbReference>
<dbReference type="GO" id="GO:0004300">
    <property type="term" value="F:enoyl-CoA hydratase activity"/>
    <property type="evidence" value="ECO:0007669"/>
    <property type="project" value="UniProtKB-EC"/>
</dbReference>
<dbReference type="GO" id="GO:0016507">
    <property type="term" value="C:mitochondrial fatty acid beta-oxidation multienzyme complex"/>
    <property type="evidence" value="ECO:0007669"/>
    <property type="project" value="TreeGrafter"/>
</dbReference>
<evidence type="ECO:0000256" key="7">
    <source>
        <dbReference type="ARBA" id="ARBA00023027"/>
    </source>
</evidence>
<dbReference type="AlphaFoldDB" id="A0AB34K5D5"/>
<dbReference type="GO" id="GO:0016509">
    <property type="term" value="F:long-chain (3S)-3-hydroxyacyl-CoA dehydrogenase (NAD+) activity"/>
    <property type="evidence" value="ECO:0007669"/>
    <property type="project" value="TreeGrafter"/>
</dbReference>
<evidence type="ECO:0000256" key="4">
    <source>
        <dbReference type="ARBA" id="ARBA00012076"/>
    </source>
</evidence>
<comment type="similarity">
    <text evidence="2">In the central section; belongs to the 3-hydroxyacyl-CoA dehydrogenase family.</text>
</comment>
<dbReference type="GO" id="GO:0070403">
    <property type="term" value="F:NAD+ binding"/>
    <property type="evidence" value="ECO:0007669"/>
    <property type="project" value="InterPro"/>
</dbReference>
<dbReference type="SUPFAM" id="SSF48179">
    <property type="entry name" value="6-phosphogluconate dehydrogenase C-terminal domain-like"/>
    <property type="match status" value="2"/>
</dbReference>
<dbReference type="InterPro" id="IPR006176">
    <property type="entry name" value="3-OHacyl-CoA_DH_NAD-bd"/>
</dbReference>
<dbReference type="InterPro" id="IPR006108">
    <property type="entry name" value="3HC_DH_C"/>
</dbReference>
<protein>
    <recommendedName>
        <fullName evidence="4">enoyl-CoA hydratase</fullName>
        <ecNumber evidence="4">4.2.1.17</ecNumber>
    </recommendedName>
</protein>
<feature type="domain" description="3-hydroxyacyl-CoA dehydrogenase C-terminal" evidence="11">
    <location>
        <begin position="656"/>
        <end position="741"/>
    </location>
</feature>
<organism evidence="13 14">
    <name type="scientific">Prymnesium parvum</name>
    <name type="common">Toxic golden alga</name>
    <dbReference type="NCBI Taxonomy" id="97485"/>
    <lineage>
        <taxon>Eukaryota</taxon>
        <taxon>Haptista</taxon>
        <taxon>Haptophyta</taxon>
        <taxon>Prymnesiophyceae</taxon>
        <taxon>Prymnesiales</taxon>
        <taxon>Prymnesiaceae</taxon>
        <taxon>Prymnesium</taxon>
    </lineage>
</organism>
<dbReference type="GO" id="GO:0006635">
    <property type="term" value="P:fatty acid beta-oxidation"/>
    <property type="evidence" value="ECO:0007669"/>
    <property type="project" value="UniProtKB-ARBA"/>
</dbReference>
<dbReference type="Pfam" id="PF00725">
    <property type="entry name" value="3HCDH"/>
    <property type="match status" value="2"/>
</dbReference>
<dbReference type="InterPro" id="IPR001753">
    <property type="entry name" value="Enoyl-CoA_hydra/iso"/>
</dbReference>
<sequence>MALLRASRAAVSLARRMHSTQAGALKMEVSDAGVAILRIDCPGEKQNTLSSGMITEFSSIVERVETDPSIKAAVLISSKKDSWIAGANIKMLEALESAEQATAITHEGQMAFDRIEKMQGKTPWVAAIDGSCLGGGLEMAMTCKHRVATSNAKTVLGLPEVMLGLLPGCGGTQRLPKLVGATAALDMLLTGKTIKSDKAKKMGLVDFVVDPSALERAAVQVALEAANGTLKTKARKLSWLDWFLEKTPVGRNVLFSQATTKMEKATKGKYPAPPAILECAKAGLESGHAAGSKAERELFGKLSATHESAALRGLFFGQTESKKNKFGAPAVKVNTVAVLGAGLMGAGIAEVSAAKGMRVLLKDRDLKGLSRGEAQIAKNIGAKLKKKRLTQYGHDSILSNVVGLADTSKSWQRHFQHADLVIEAVFEEMGVKHKVIREMEAIVPEHCIIASNTSTLPIGEIASASKRPQNVVGMHYFSPVDKMPLLEVITHDKTSKATAAAAVDVGLRQGKTVIAVKDVPGFYVNRCLGPTIVELLAMMHEGIDPEKINKSLTDFGYPVGGVTLCDEVGIDVAAHVVSNLEGEQPKFLGVRMGGADTSMLKAFVDAGLLGRKSGKGFFDYSNPDKKAARPVHADAKAIIAKYRTAKDSSQHSAQEICDRIVLRFVSEAVHCLETGVIASARDGDIGAVFGVGFPPFLGGPFMYIDAVGAKEVVAKMQRLQAVHGDQFAPPPLLLEHAAAGKPFHA</sequence>
<dbReference type="FunFam" id="3.90.226.10:FF:000011">
    <property type="entry name" value="Fatty acid oxidation complex subunit alpha"/>
    <property type="match status" value="1"/>
</dbReference>
<proteinExistence type="inferred from homology"/>
<evidence type="ECO:0000259" key="12">
    <source>
        <dbReference type="Pfam" id="PF02737"/>
    </source>
</evidence>
<dbReference type="Pfam" id="PF02737">
    <property type="entry name" value="3HCDH_N"/>
    <property type="match status" value="1"/>
</dbReference>
<dbReference type="InterPro" id="IPR029045">
    <property type="entry name" value="ClpP/crotonase-like_dom_sf"/>
</dbReference>